<feature type="transmembrane region" description="Helical" evidence="2">
    <location>
        <begin position="122"/>
        <end position="142"/>
    </location>
</feature>
<dbReference type="Pfam" id="PF09656">
    <property type="entry name" value="PGPGW"/>
    <property type="match status" value="1"/>
</dbReference>
<keyword evidence="2" id="KW-0472">Membrane</keyword>
<dbReference type="InterPro" id="IPR019099">
    <property type="entry name" value="Uncharacterised_PGPGW_TM"/>
</dbReference>
<sequence>MPKQQRGRRGPGTPGDAPTGGGTAVAERRGGRLRQRISTTLDLIRANPTGRVALKIFIAVAGAIVVTVGIALIPLPGPGWLLVIAGLGVWAVEFHWARRLLAFTRRHVHAWTRWATSRSLPVRLVLGSVGLVFVATVVWLSLKYSLGIDLVAGVLHYLATH</sequence>
<protein>
    <submittedName>
        <fullName evidence="3">TIGR02611 family protein</fullName>
    </submittedName>
</protein>
<proteinExistence type="predicted"/>
<name>A0A1C5AXJ8_9ACTN</name>
<dbReference type="AlphaFoldDB" id="A0A1C5AXJ8"/>
<evidence type="ECO:0000256" key="2">
    <source>
        <dbReference type="SAM" id="Phobius"/>
    </source>
</evidence>
<dbReference type="Proteomes" id="UP000183585">
    <property type="component" value="Unassembled WGS sequence"/>
</dbReference>
<evidence type="ECO:0000313" key="4">
    <source>
        <dbReference type="Proteomes" id="UP000183585"/>
    </source>
</evidence>
<reference evidence="4" key="1">
    <citation type="submission" date="2016-06" db="EMBL/GenBank/DDBJ databases">
        <authorList>
            <person name="Varghese N."/>
            <person name="Submissions Spin"/>
        </authorList>
    </citation>
    <scope>NUCLEOTIDE SEQUENCE [LARGE SCALE GENOMIC DNA]</scope>
    <source>
        <strain evidence="4">DSM 43168</strain>
    </source>
</reference>
<dbReference type="NCBIfam" id="TIGR02611">
    <property type="entry name" value="TIGR02611 family protein"/>
    <property type="match status" value="1"/>
</dbReference>
<feature type="compositionally biased region" description="Gly residues" evidence="1">
    <location>
        <begin position="10"/>
        <end position="23"/>
    </location>
</feature>
<accession>A0A1C5AXJ8</accession>
<evidence type="ECO:0000256" key="1">
    <source>
        <dbReference type="SAM" id="MobiDB-lite"/>
    </source>
</evidence>
<gene>
    <name evidence="3" type="ORF">GA0070563_12470</name>
</gene>
<feature type="transmembrane region" description="Helical" evidence="2">
    <location>
        <begin position="52"/>
        <end position="73"/>
    </location>
</feature>
<keyword evidence="4" id="KW-1185">Reference proteome</keyword>
<dbReference type="EMBL" id="FMCT01000024">
    <property type="protein sequence ID" value="SCF49903.1"/>
    <property type="molecule type" value="Genomic_DNA"/>
</dbReference>
<evidence type="ECO:0000313" key="3">
    <source>
        <dbReference type="EMBL" id="SCF49903.1"/>
    </source>
</evidence>
<keyword evidence="2" id="KW-0812">Transmembrane</keyword>
<feature type="transmembrane region" description="Helical" evidence="2">
    <location>
        <begin position="79"/>
        <end position="101"/>
    </location>
</feature>
<organism evidence="3 4">
    <name type="scientific">Micromonospora carbonacea</name>
    <dbReference type="NCBI Taxonomy" id="47853"/>
    <lineage>
        <taxon>Bacteria</taxon>
        <taxon>Bacillati</taxon>
        <taxon>Actinomycetota</taxon>
        <taxon>Actinomycetes</taxon>
        <taxon>Micromonosporales</taxon>
        <taxon>Micromonosporaceae</taxon>
        <taxon>Micromonospora</taxon>
    </lineage>
</organism>
<dbReference type="STRING" id="47853.TK50_10890"/>
<dbReference type="InterPro" id="IPR013434">
    <property type="entry name" value="CHP02611"/>
</dbReference>
<feature type="region of interest" description="Disordered" evidence="1">
    <location>
        <begin position="1"/>
        <end position="29"/>
    </location>
</feature>
<keyword evidence="2" id="KW-1133">Transmembrane helix</keyword>